<gene>
    <name evidence="2" type="ORF">SPSK_06111</name>
</gene>
<reference evidence="2 3" key="1">
    <citation type="journal article" date="2014" name="BMC Genomics">
        <title>Comparative genomics of the major fungal agents of human and animal Sporotrichosis: Sporothrix schenckii and Sporothrix brasiliensis.</title>
        <authorList>
            <person name="Teixeira M.M."/>
            <person name="de Almeida L.G."/>
            <person name="Kubitschek-Barreira P."/>
            <person name="Alves F.L."/>
            <person name="Kioshima E.S."/>
            <person name="Abadio A.K."/>
            <person name="Fernandes L."/>
            <person name="Derengowski L.S."/>
            <person name="Ferreira K.S."/>
            <person name="Souza R.C."/>
            <person name="Ruiz J.C."/>
            <person name="de Andrade N.C."/>
            <person name="Paes H.C."/>
            <person name="Nicola A.M."/>
            <person name="Albuquerque P."/>
            <person name="Gerber A.L."/>
            <person name="Martins V.P."/>
            <person name="Peconick L.D."/>
            <person name="Neto A.V."/>
            <person name="Chaucanez C.B."/>
            <person name="Silva P.A."/>
            <person name="Cunha O.L."/>
            <person name="de Oliveira F.F."/>
            <person name="dos Santos T.C."/>
            <person name="Barros A.L."/>
            <person name="Soares M.A."/>
            <person name="de Oliveira L.M."/>
            <person name="Marini M.M."/>
            <person name="Villalobos-Duno H."/>
            <person name="Cunha M.M."/>
            <person name="de Hoog S."/>
            <person name="da Silveira J.F."/>
            <person name="Henrissat B."/>
            <person name="Nino-Vega G.A."/>
            <person name="Cisalpino P.S."/>
            <person name="Mora-Montes H.M."/>
            <person name="Almeida S.R."/>
            <person name="Stajich J.E."/>
            <person name="Lopes-Bezerra L.M."/>
            <person name="Vasconcelos A.T."/>
            <person name="Felipe M.S."/>
        </authorList>
    </citation>
    <scope>NUCLEOTIDE SEQUENCE [LARGE SCALE GENOMIC DNA]</scope>
    <source>
        <strain evidence="2 3">1099-18</strain>
    </source>
</reference>
<feature type="compositionally biased region" description="Low complexity" evidence="1">
    <location>
        <begin position="429"/>
        <end position="442"/>
    </location>
</feature>
<accession>A0A0F2MLX1</accession>
<feature type="region of interest" description="Disordered" evidence="1">
    <location>
        <begin position="181"/>
        <end position="323"/>
    </location>
</feature>
<sequence>MSRYDTNTFETVFGSRNRDNGSRYQNTTRGISSDSRPFSPFPPSQRQYRASVSAEIRSEPEPEPGQIEHSEDRFDRDFIQGHESWQPTNSVHRVTIPDKSSGLSTFQYSSGVVLGKRMATRQAHMGSSSTPKTLIDDALRQKRQRFLEMDDWTGIGSFAANKPLKIQFQQHNADAPVWGWSKQAGPIHPPSQPQLPQSHTSRRPFPRDIFSTRSHSPRHTSVEGYRSQSSLDLRTRTRDCEGQRKVTVPARQPSGQSHETNVKTGNDRYQPAPIAFGSRDGTFASSKSRPSSNTSSGQSPFRLAPASSSIVGNDQPSAQNRCSTDCYLPPLSNRPPTSIHPSLSQRQRWEKSPYFVESQPSTPTNSNRITTPSFVSTGRLSVASGTLSETEQQRFESDGLAILSPSMSAHLARKSSSRSLATPQATVRESTQSIIQQTSESQDAYDSCQQRRVASKEALAKEAIGHEADCHVVGQEPIEQEFGELEYHFDEDVGHENLDREQTPEDFPGDKNDEQRAVDDFPTVQKSPNMASIPFDAKVDRTAYVEELTRAHENGIFEANRVNIRAIPDWDDGEDAIEDSDESEKEAIRRKSKRAPAKRQYYRAGAAMGFRPEIFRKVNCE</sequence>
<feature type="region of interest" description="Disordered" evidence="1">
    <location>
        <begin position="1"/>
        <end position="70"/>
    </location>
</feature>
<dbReference type="AlphaFoldDB" id="A0A0F2MLX1"/>
<feature type="compositionally biased region" description="Polar residues" evidence="1">
    <location>
        <begin position="1"/>
        <end position="10"/>
    </location>
</feature>
<proteinExistence type="predicted"/>
<comment type="caution">
    <text evidence="2">The sequence shown here is derived from an EMBL/GenBank/DDBJ whole genome shotgun (WGS) entry which is preliminary data.</text>
</comment>
<feature type="compositionally biased region" description="Basic and acidic residues" evidence="1">
    <location>
        <begin position="56"/>
        <end position="70"/>
    </location>
</feature>
<feature type="region of interest" description="Disordered" evidence="1">
    <location>
        <begin position="497"/>
        <end position="516"/>
    </location>
</feature>
<feature type="compositionally biased region" description="Low complexity" evidence="1">
    <location>
        <begin position="285"/>
        <end position="296"/>
    </location>
</feature>
<dbReference type="VEuPathDB" id="FungiDB:SPSK_06111"/>
<feature type="compositionally biased region" description="Polar residues" evidence="1">
    <location>
        <begin position="306"/>
        <end position="323"/>
    </location>
</feature>
<dbReference type="KEGG" id="ssck:SPSK_06111"/>
<evidence type="ECO:0000313" key="3">
    <source>
        <dbReference type="Proteomes" id="UP000033710"/>
    </source>
</evidence>
<protein>
    <submittedName>
        <fullName evidence="2">Uncharacterized protein</fullName>
    </submittedName>
</protein>
<evidence type="ECO:0000256" key="1">
    <source>
        <dbReference type="SAM" id="MobiDB-lite"/>
    </source>
</evidence>
<feature type="compositionally biased region" description="Basic and acidic residues" evidence="1">
    <location>
        <begin position="233"/>
        <end position="244"/>
    </location>
</feature>
<dbReference type="RefSeq" id="XP_016591857.1">
    <property type="nucleotide sequence ID" value="XM_016732818.1"/>
</dbReference>
<feature type="region of interest" description="Disordered" evidence="1">
    <location>
        <begin position="571"/>
        <end position="596"/>
    </location>
</feature>
<feature type="compositionally biased region" description="Polar residues" evidence="1">
    <location>
        <begin position="22"/>
        <end position="31"/>
    </location>
</feature>
<name>A0A0F2MLX1_SPOSC</name>
<feature type="region of interest" description="Disordered" evidence="1">
    <location>
        <begin position="413"/>
        <end position="445"/>
    </location>
</feature>
<dbReference type="GeneID" id="27668095"/>
<organism evidence="2 3">
    <name type="scientific">Sporothrix schenckii 1099-18</name>
    <dbReference type="NCBI Taxonomy" id="1397361"/>
    <lineage>
        <taxon>Eukaryota</taxon>
        <taxon>Fungi</taxon>
        <taxon>Dikarya</taxon>
        <taxon>Ascomycota</taxon>
        <taxon>Pezizomycotina</taxon>
        <taxon>Sordariomycetes</taxon>
        <taxon>Sordariomycetidae</taxon>
        <taxon>Ophiostomatales</taxon>
        <taxon>Ophiostomataceae</taxon>
        <taxon>Sporothrix</taxon>
    </lineage>
</organism>
<dbReference type="EMBL" id="AXCR01000001">
    <property type="protein sequence ID" value="KJR89181.1"/>
    <property type="molecule type" value="Genomic_DNA"/>
</dbReference>
<feature type="compositionally biased region" description="Polar residues" evidence="1">
    <location>
        <begin position="253"/>
        <end position="264"/>
    </location>
</feature>
<feature type="compositionally biased region" description="Polar residues" evidence="1">
    <location>
        <begin position="417"/>
        <end position="428"/>
    </location>
</feature>
<dbReference type="OrthoDB" id="10593855at2759"/>
<evidence type="ECO:0000313" key="2">
    <source>
        <dbReference type="EMBL" id="KJR89181.1"/>
    </source>
</evidence>
<dbReference type="Proteomes" id="UP000033710">
    <property type="component" value="Unassembled WGS sequence"/>
</dbReference>
<reference evidence="2 3" key="2">
    <citation type="journal article" date="2015" name="Eukaryot. Cell">
        <title>Asexual propagation of a virulent clone complex in a human and feline outbreak of sporotrichosis.</title>
        <authorList>
            <person name="Teixeira Mde M."/>
            <person name="Rodrigues A.M."/>
            <person name="Tsui C.K."/>
            <person name="de Almeida L.G."/>
            <person name="Van Diepeningen A.D."/>
            <person name="van den Ende B.G."/>
            <person name="Fernandes G.F."/>
            <person name="Kano R."/>
            <person name="Hamelin R.C."/>
            <person name="Lopes-Bezerra L.M."/>
            <person name="Vasconcelos A.T."/>
            <person name="de Hoog S."/>
            <person name="de Camargo Z.P."/>
            <person name="Felipe M.S."/>
        </authorList>
    </citation>
    <scope>NUCLEOTIDE SEQUENCE [LARGE SCALE GENOMIC DNA]</scope>
    <source>
        <strain evidence="2 3">1099-18</strain>
    </source>
</reference>
<feature type="compositionally biased region" description="Acidic residues" evidence="1">
    <location>
        <begin position="571"/>
        <end position="584"/>
    </location>
</feature>